<dbReference type="InterPro" id="IPR040079">
    <property type="entry name" value="Glutathione_S-Trfase"/>
</dbReference>
<dbReference type="InterPro" id="IPR050983">
    <property type="entry name" value="GST_Omega/HSP26"/>
</dbReference>
<proteinExistence type="predicted"/>
<dbReference type="STRING" id="1365484.W6R475"/>
<dbReference type="AlphaFoldDB" id="W6R475"/>
<name>W6R475_PENRF</name>
<dbReference type="PANTHER" id="PTHR43968:SF8">
    <property type="entry name" value="S-TRANSFERASE, PUTATIVE (AFU_ORTHOLOGUE AFUA_2G00590)-RELATED"/>
    <property type="match status" value="1"/>
</dbReference>
<dbReference type="SFLD" id="SFLDS00019">
    <property type="entry name" value="Glutathione_Transferase_(cytos"/>
    <property type="match status" value="1"/>
</dbReference>
<gene>
    <name evidence="3" type="ORF">PROQFM164_S05g000440</name>
</gene>
<dbReference type="OMA" id="LECNIAH"/>
<dbReference type="InterPro" id="IPR010987">
    <property type="entry name" value="Glutathione-S-Trfase_C-like"/>
</dbReference>
<feature type="domain" description="GST C-terminal" evidence="2">
    <location>
        <begin position="90"/>
        <end position="234"/>
    </location>
</feature>
<dbReference type="EMBL" id="HG792019">
    <property type="protein sequence ID" value="CDM36607.1"/>
    <property type="molecule type" value="Genomic_DNA"/>
</dbReference>
<dbReference type="InterPro" id="IPR036249">
    <property type="entry name" value="Thioredoxin-like_sf"/>
</dbReference>
<reference evidence="3" key="1">
    <citation type="journal article" date="2014" name="Nat. Commun.">
        <title>Multiple recent horizontal transfers of a large genomic region in cheese making fungi.</title>
        <authorList>
            <person name="Cheeseman K."/>
            <person name="Ropars J."/>
            <person name="Renault P."/>
            <person name="Dupont J."/>
            <person name="Gouzy J."/>
            <person name="Branca A."/>
            <person name="Abraham A.L."/>
            <person name="Ceppi M."/>
            <person name="Conseiller E."/>
            <person name="Debuchy R."/>
            <person name="Malagnac F."/>
            <person name="Goarin A."/>
            <person name="Silar P."/>
            <person name="Lacoste S."/>
            <person name="Sallet E."/>
            <person name="Bensimon A."/>
            <person name="Giraud T."/>
            <person name="Brygoo Y."/>
        </authorList>
    </citation>
    <scope>NUCLEOTIDE SEQUENCE [LARGE SCALE GENOMIC DNA]</scope>
    <source>
        <strain evidence="3">FM164</strain>
    </source>
</reference>
<protein>
    <submittedName>
        <fullName evidence="3">S-crystallin</fullName>
    </submittedName>
</protein>
<evidence type="ECO:0000313" key="4">
    <source>
        <dbReference type="Proteomes" id="UP000030686"/>
    </source>
</evidence>
<dbReference type="InterPro" id="IPR036282">
    <property type="entry name" value="Glutathione-S-Trfase_C_sf"/>
</dbReference>
<dbReference type="PROSITE" id="PS50405">
    <property type="entry name" value="GST_CTER"/>
    <property type="match status" value="1"/>
</dbReference>
<dbReference type="PROSITE" id="PS50404">
    <property type="entry name" value="GST_NTER"/>
    <property type="match status" value="1"/>
</dbReference>
<organism evidence="3 4">
    <name type="scientific">Penicillium roqueforti (strain FM164)</name>
    <dbReference type="NCBI Taxonomy" id="1365484"/>
    <lineage>
        <taxon>Eukaryota</taxon>
        <taxon>Fungi</taxon>
        <taxon>Dikarya</taxon>
        <taxon>Ascomycota</taxon>
        <taxon>Pezizomycotina</taxon>
        <taxon>Eurotiomycetes</taxon>
        <taxon>Eurotiomycetidae</taxon>
        <taxon>Eurotiales</taxon>
        <taxon>Aspergillaceae</taxon>
        <taxon>Penicillium</taxon>
    </lineage>
</organism>
<keyword evidence="4" id="KW-1185">Reference proteome</keyword>
<dbReference type="SUPFAM" id="SSF47616">
    <property type="entry name" value="GST C-terminal domain-like"/>
    <property type="match status" value="1"/>
</dbReference>
<dbReference type="Gene3D" id="1.20.1050.10">
    <property type="match status" value="1"/>
</dbReference>
<dbReference type="Proteomes" id="UP000030686">
    <property type="component" value="Unassembled WGS sequence"/>
</dbReference>
<evidence type="ECO:0000259" key="1">
    <source>
        <dbReference type="PROSITE" id="PS50404"/>
    </source>
</evidence>
<feature type="domain" description="GST N-terminal" evidence="1">
    <location>
        <begin position="5"/>
        <end position="84"/>
    </location>
</feature>
<dbReference type="InterPro" id="IPR004045">
    <property type="entry name" value="Glutathione_S-Trfase_N"/>
</dbReference>
<accession>W6R475</accession>
<dbReference type="GO" id="GO:0005737">
    <property type="term" value="C:cytoplasm"/>
    <property type="evidence" value="ECO:0007669"/>
    <property type="project" value="TreeGrafter"/>
</dbReference>
<dbReference type="Gene3D" id="3.40.30.10">
    <property type="entry name" value="Glutaredoxin"/>
    <property type="match status" value="1"/>
</dbReference>
<dbReference type="CDD" id="cd00570">
    <property type="entry name" value="GST_N_family"/>
    <property type="match status" value="1"/>
</dbReference>
<dbReference type="SFLD" id="SFLDG00358">
    <property type="entry name" value="Main_(cytGST)"/>
    <property type="match status" value="1"/>
</dbReference>
<dbReference type="OrthoDB" id="202840at2759"/>
<dbReference type="PANTHER" id="PTHR43968">
    <property type="match status" value="1"/>
</dbReference>
<evidence type="ECO:0000313" key="3">
    <source>
        <dbReference type="EMBL" id="CDM36607.1"/>
    </source>
</evidence>
<evidence type="ECO:0000259" key="2">
    <source>
        <dbReference type="PROSITE" id="PS50405"/>
    </source>
</evidence>
<dbReference type="CDD" id="cd00299">
    <property type="entry name" value="GST_C_family"/>
    <property type="match status" value="1"/>
</dbReference>
<dbReference type="SUPFAM" id="SSF52833">
    <property type="entry name" value="Thioredoxin-like"/>
    <property type="match status" value="1"/>
</dbReference>
<dbReference type="Pfam" id="PF13409">
    <property type="entry name" value="GST_N_2"/>
    <property type="match status" value="1"/>
</dbReference>
<sequence>MATRESIKLFTNRNCPWAHRVHIVLAELGLPFEEEIIDYSKPRQPEYLKINPRGQVPTLTYGDHIIFESAFIAQFLADSVTSTHLTPRTGEAQGALIRHRIAFFVETYFSKANIYYYRAIEAKTDEDADELGKRYVDAVVKEVEPLLQDAKPFFGGSDKLTMAEVLTASFILRISTLPHTENAPLPNTMVAGMEEKAPKFFAWAQAAMKHPSVNGIYNKDGCAAEMRDRRAKARGLNQLLILHSVPN</sequence>